<accession>A0A1X6NU53</accession>
<dbReference type="GO" id="GO:0005506">
    <property type="term" value="F:iron ion binding"/>
    <property type="evidence" value="ECO:0007669"/>
    <property type="project" value="InterPro"/>
</dbReference>
<keyword evidence="7" id="KW-1185">Reference proteome</keyword>
<evidence type="ECO:0000259" key="5">
    <source>
        <dbReference type="Pfam" id="PF04116"/>
    </source>
</evidence>
<dbReference type="PANTHER" id="PTHR11863">
    <property type="entry name" value="STEROL DESATURASE"/>
    <property type="match status" value="1"/>
</dbReference>
<name>A0A1X6NU53_PORUM</name>
<evidence type="ECO:0000313" key="6">
    <source>
        <dbReference type="EMBL" id="OSX72141.1"/>
    </source>
</evidence>
<dbReference type="Pfam" id="PF04116">
    <property type="entry name" value="FA_hydroxylase"/>
    <property type="match status" value="1"/>
</dbReference>
<evidence type="ECO:0000256" key="1">
    <source>
        <dbReference type="ARBA" id="ARBA00004370"/>
    </source>
</evidence>
<dbReference type="EMBL" id="KV919080">
    <property type="protein sequence ID" value="OSX72141.1"/>
    <property type="molecule type" value="Genomic_DNA"/>
</dbReference>
<protein>
    <recommendedName>
        <fullName evidence="5">Fatty acid hydroxylase domain-containing protein</fullName>
    </recommendedName>
</protein>
<dbReference type="OrthoDB" id="1658724at2759"/>
<evidence type="ECO:0000256" key="4">
    <source>
        <dbReference type="ARBA" id="ARBA00023136"/>
    </source>
</evidence>
<dbReference type="AlphaFoldDB" id="A0A1X6NU53"/>
<evidence type="ECO:0000256" key="3">
    <source>
        <dbReference type="ARBA" id="ARBA00022989"/>
    </source>
</evidence>
<comment type="subcellular location">
    <subcellularLocation>
        <location evidence="1">Membrane</location>
    </subcellularLocation>
</comment>
<dbReference type="InterPro" id="IPR006694">
    <property type="entry name" value="Fatty_acid_hydroxylase"/>
</dbReference>
<organism evidence="6 7">
    <name type="scientific">Porphyra umbilicalis</name>
    <name type="common">Purple laver</name>
    <name type="synonym">Red alga</name>
    <dbReference type="NCBI Taxonomy" id="2786"/>
    <lineage>
        <taxon>Eukaryota</taxon>
        <taxon>Rhodophyta</taxon>
        <taxon>Bangiophyceae</taxon>
        <taxon>Bangiales</taxon>
        <taxon>Bangiaceae</taxon>
        <taxon>Porphyra</taxon>
    </lineage>
</organism>
<keyword evidence="3" id="KW-1133">Transmembrane helix</keyword>
<keyword evidence="4" id="KW-0472">Membrane</keyword>
<dbReference type="Proteomes" id="UP000218209">
    <property type="component" value="Unassembled WGS sequence"/>
</dbReference>
<feature type="domain" description="Fatty acid hydroxylase" evidence="5">
    <location>
        <begin position="113"/>
        <end position="245"/>
    </location>
</feature>
<reference evidence="6 7" key="1">
    <citation type="submission" date="2017-03" db="EMBL/GenBank/DDBJ databases">
        <title>WGS assembly of Porphyra umbilicalis.</title>
        <authorList>
            <person name="Brawley S.H."/>
            <person name="Blouin N.A."/>
            <person name="Ficko-Blean E."/>
            <person name="Wheeler G.L."/>
            <person name="Lohr M."/>
            <person name="Goodson H.V."/>
            <person name="Jenkins J.W."/>
            <person name="Blaby-Haas C.E."/>
            <person name="Helliwell K.E."/>
            <person name="Chan C."/>
            <person name="Marriage T."/>
            <person name="Bhattacharya D."/>
            <person name="Klein A.S."/>
            <person name="Badis Y."/>
            <person name="Brodie J."/>
            <person name="Cao Y."/>
            <person name="Collen J."/>
            <person name="Dittami S.M."/>
            <person name="Gachon C.M."/>
            <person name="Green B.R."/>
            <person name="Karpowicz S."/>
            <person name="Kim J.W."/>
            <person name="Kudahl U."/>
            <person name="Lin S."/>
            <person name="Michel G."/>
            <person name="Mittag M."/>
            <person name="Olson B.J."/>
            <person name="Pangilinan J."/>
            <person name="Peng Y."/>
            <person name="Qiu H."/>
            <person name="Shu S."/>
            <person name="Singer J.T."/>
            <person name="Smith A.G."/>
            <person name="Sprecher B.N."/>
            <person name="Wagner V."/>
            <person name="Wang W."/>
            <person name="Wang Z.-Y."/>
            <person name="Yan J."/>
            <person name="Yarish C."/>
            <person name="Zoeuner-Riek S."/>
            <person name="Zhuang Y."/>
            <person name="Zou Y."/>
            <person name="Lindquist E.A."/>
            <person name="Grimwood J."/>
            <person name="Barry K."/>
            <person name="Rokhsar D.S."/>
            <person name="Schmutz J."/>
            <person name="Stiller J.W."/>
            <person name="Grossman A.R."/>
            <person name="Prochnik S.E."/>
        </authorList>
    </citation>
    <scope>NUCLEOTIDE SEQUENCE [LARGE SCALE GENOMIC DNA]</scope>
    <source>
        <strain evidence="6">4086291</strain>
    </source>
</reference>
<dbReference type="InterPro" id="IPR050307">
    <property type="entry name" value="Sterol_Desaturase_Related"/>
</dbReference>
<dbReference type="GO" id="GO:0008610">
    <property type="term" value="P:lipid biosynthetic process"/>
    <property type="evidence" value="ECO:0007669"/>
    <property type="project" value="InterPro"/>
</dbReference>
<dbReference type="GO" id="GO:0016491">
    <property type="term" value="F:oxidoreductase activity"/>
    <property type="evidence" value="ECO:0007669"/>
    <property type="project" value="InterPro"/>
</dbReference>
<keyword evidence="2" id="KW-0812">Transmembrane</keyword>
<sequence>MASPLTSAWAAYLAATTPFFRHTVGTFVIHEVFYWGTYLAFVLADAVPALHRYRLQPDAQAPAAVKARCLRSVATTHALLVAPIILATHPLLQAVGAGDGVPLPSALEVGSHVALCFLLEDFCFYWGHRALHTRALYAAVHAVHHEHAAPFGAAAEYAHPAEVLFLGTSTIVGPALLGPHLLTLYVYLALRCMQTVECHSGYEFPWSLNVWVPWYGGAEYHDWHHKTYFGNYASTFTWWDAVYGTDAAYRAEAAKRK</sequence>
<dbReference type="GO" id="GO:0016020">
    <property type="term" value="C:membrane"/>
    <property type="evidence" value="ECO:0007669"/>
    <property type="project" value="UniProtKB-SubCell"/>
</dbReference>
<gene>
    <name evidence="6" type="ORF">BU14_0463s0003</name>
</gene>
<evidence type="ECO:0000256" key="2">
    <source>
        <dbReference type="ARBA" id="ARBA00022692"/>
    </source>
</evidence>
<evidence type="ECO:0000313" key="7">
    <source>
        <dbReference type="Proteomes" id="UP000218209"/>
    </source>
</evidence>
<proteinExistence type="predicted"/>